<feature type="transmembrane region" description="Helical" evidence="18">
    <location>
        <begin position="29"/>
        <end position="48"/>
    </location>
</feature>
<dbReference type="EC" id="7.1.1.2" evidence="4 18"/>
<geneLocation type="mitochondrion" evidence="20"/>
<feature type="transmembrane region" description="Helical" evidence="18">
    <location>
        <begin position="274"/>
        <end position="297"/>
    </location>
</feature>
<dbReference type="GO" id="GO:0005743">
    <property type="term" value="C:mitochondrial inner membrane"/>
    <property type="evidence" value="ECO:0007669"/>
    <property type="project" value="UniProtKB-SubCell"/>
</dbReference>
<evidence type="ECO:0000256" key="1">
    <source>
        <dbReference type="ARBA" id="ARBA00003257"/>
    </source>
</evidence>
<evidence type="ECO:0000256" key="9">
    <source>
        <dbReference type="ARBA" id="ARBA00022792"/>
    </source>
</evidence>
<feature type="transmembrane region" description="Helical" evidence="18">
    <location>
        <begin position="318"/>
        <end position="339"/>
    </location>
</feature>
<evidence type="ECO:0000256" key="8">
    <source>
        <dbReference type="ARBA" id="ARBA00022692"/>
    </source>
</evidence>
<comment type="function">
    <text evidence="1">Core subunit of the mitochondrial membrane respiratory chain NADH dehydrogenase (Complex I) that is believed to belong to the minimal assembly required for catalysis. Complex I functions in the transfer of electrons from NADH to the respiratory chain. The immediate electron acceptor for the enzyme is believed to be ubiquinone.</text>
</comment>
<dbReference type="AlphaFoldDB" id="A0A343A4B8"/>
<keyword evidence="11 18" id="KW-0249">Electron transport</keyword>
<feature type="transmembrane region" description="Helical" evidence="18">
    <location>
        <begin position="199"/>
        <end position="220"/>
    </location>
</feature>
<evidence type="ECO:0000256" key="6">
    <source>
        <dbReference type="ARBA" id="ARBA00022448"/>
    </source>
</evidence>
<evidence type="ECO:0000256" key="11">
    <source>
        <dbReference type="ARBA" id="ARBA00022982"/>
    </source>
</evidence>
<feature type="transmembrane region" description="Helical" evidence="18">
    <location>
        <begin position="98"/>
        <end position="115"/>
    </location>
</feature>
<dbReference type="InterPro" id="IPR003917">
    <property type="entry name" value="NADH_UbQ_OxRdtase_chain2"/>
</dbReference>
<keyword evidence="13 18" id="KW-0520">NAD</keyword>
<evidence type="ECO:0000256" key="13">
    <source>
        <dbReference type="ARBA" id="ARBA00023027"/>
    </source>
</evidence>
<keyword evidence="15 18" id="KW-0496">Mitochondrion</keyword>
<comment type="similarity">
    <text evidence="3 18">Belongs to the complex I subunit 2 family.</text>
</comment>
<evidence type="ECO:0000256" key="10">
    <source>
        <dbReference type="ARBA" id="ARBA00022967"/>
    </source>
</evidence>
<gene>
    <name evidence="20" type="primary">nad2</name>
</gene>
<reference evidence="20" key="1">
    <citation type="submission" date="2016-04" db="EMBL/GenBank/DDBJ databases">
        <title>Mitochondria of unsequenced beetle families.</title>
        <authorList>
            <person name="Linard B."/>
            <person name="Andujar C."/>
            <person name="Arribas P."/>
            <person name="Vogler A.P."/>
        </authorList>
    </citation>
    <scope>NUCLEOTIDE SEQUENCE</scope>
</reference>
<feature type="transmembrane region" description="Helical" evidence="18">
    <location>
        <begin position="241"/>
        <end position="262"/>
    </location>
</feature>
<dbReference type="PRINTS" id="PR01436">
    <property type="entry name" value="NADHDHGNASE2"/>
</dbReference>
<keyword evidence="16 18" id="KW-0472">Membrane</keyword>
<evidence type="ECO:0000259" key="19">
    <source>
        <dbReference type="Pfam" id="PF00361"/>
    </source>
</evidence>
<dbReference type="InterPro" id="IPR050175">
    <property type="entry name" value="Complex_I_Subunit_2"/>
</dbReference>
<evidence type="ECO:0000313" key="20">
    <source>
        <dbReference type="EMBL" id="AOY39396.1"/>
    </source>
</evidence>
<evidence type="ECO:0000256" key="17">
    <source>
        <dbReference type="ARBA" id="ARBA00049551"/>
    </source>
</evidence>
<dbReference type="InterPro" id="IPR001750">
    <property type="entry name" value="ND/Mrp_TM"/>
</dbReference>
<keyword evidence="9 18" id="KW-0999">Mitochondrion inner membrane</keyword>
<comment type="function">
    <text evidence="18">Core subunit of the mitochondrial membrane respiratory chain NADH dehydrogenase (Complex I) which catalyzes electron transfer from NADH through the respiratory chain, using ubiquinone as an electron acceptor. Essential for the catalytic activity and assembly of complex I.</text>
</comment>
<evidence type="ECO:0000256" key="16">
    <source>
        <dbReference type="ARBA" id="ARBA00023136"/>
    </source>
</evidence>
<dbReference type="PANTHER" id="PTHR46552:SF1">
    <property type="entry name" value="NADH-UBIQUINONE OXIDOREDUCTASE CHAIN 2"/>
    <property type="match status" value="1"/>
</dbReference>
<evidence type="ECO:0000256" key="15">
    <source>
        <dbReference type="ARBA" id="ARBA00023128"/>
    </source>
</evidence>
<dbReference type="EMBL" id="KX035156">
    <property type="protein sequence ID" value="AOY39396.1"/>
    <property type="molecule type" value="Genomic_DNA"/>
</dbReference>
<evidence type="ECO:0000256" key="3">
    <source>
        <dbReference type="ARBA" id="ARBA00007012"/>
    </source>
</evidence>
<keyword evidence="12 18" id="KW-1133">Transmembrane helix</keyword>
<keyword evidence="8 18" id="KW-0812">Transmembrane</keyword>
<sequence length="340" mass="39632">MNYYYKFIFLSTLLTGTMITMTSPNWMSAWMGIEINLLSFIPLMMYKLNPQTSEASMKYFLVQSIASSLMMFMITMNMMKYNLSFDSTMMNKMMSTTLNSALMMKMGMAPLHFWLPEVANKMSWMNTLILLTWQKLAPMTLLAYSMKVTHFIVSAVILSVAIGSLWGMNQTNMQKIMAYSSINHMGWMLSTLLSNKPMWLFYLMIYSIITASITITLNNFKIFHLKQMMTFMSSNNTIKMMMTLNFLSLGGLPPLLGFLPKWMVIQSLSNMNKFMWMITLMIMMTLISLYFYIRITYLNTMMTHTKTKYLTKSKPHKPMLIISFMTSSSLIMFMILFNFL</sequence>
<keyword evidence="10 18" id="KW-1278">Translocase</keyword>
<protein>
    <recommendedName>
        <fullName evidence="5 18">NADH-ubiquinone oxidoreductase chain 2</fullName>
        <ecNumber evidence="4 18">7.1.1.2</ecNumber>
    </recommendedName>
</protein>
<dbReference type="GO" id="GO:0008137">
    <property type="term" value="F:NADH dehydrogenase (ubiquinone) activity"/>
    <property type="evidence" value="ECO:0007669"/>
    <property type="project" value="UniProtKB-EC"/>
</dbReference>
<evidence type="ECO:0000256" key="4">
    <source>
        <dbReference type="ARBA" id="ARBA00012944"/>
    </source>
</evidence>
<feature type="transmembrane region" description="Helical" evidence="18">
    <location>
        <begin position="151"/>
        <end position="169"/>
    </location>
</feature>
<evidence type="ECO:0000256" key="7">
    <source>
        <dbReference type="ARBA" id="ARBA00022660"/>
    </source>
</evidence>
<evidence type="ECO:0000256" key="14">
    <source>
        <dbReference type="ARBA" id="ARBA00023075"/>
    </source>
</evidence>
<evidence type="ECO:0000256" key="2">
    <source>
        <dbReference type="ARBA" id="ARBA00004448"/>
    </source>
</evidence>
<keyword evidence="14 18" id="KW-0830">Ubiquinone</keyword>
<feature type="transmembrane region" description="Helical" evidence="18">
    <location>
        <begin position="7"/>
        <end position="23"/>
    </location>
</feature>
<evidence type="ECO:0000256" key="12">
    <source>
        <dbReference type="ARBA" id="ARBA00022989"/>
    </source>
</evidence>
<name>A0A343A4B8_9CARA</name>
<accession>A0A343A4B8</accession>
<organism evidence="20">
    <name type="scientific">Rhysodes sp. BMNH-844233</name>
    <dbReference type="NCBI Taxonomy" id="1909167"/>
    <lineage>
        <taxon>Eukaryota</taxon>
        <taxon>Metazoa</taxon>
        <taxon>Ecdysozoa</taxon>
        <taxon>Arthropoda</taxon>
        <taxon>Hexapoda</taxon>
        <taxon>Insecta</taxon>
        <taxon>Pterygota</taxon>
        <taxon>Neoptera</taxon>
        <taxon>Endopterygota</taxon>
        <taxon>Coleoptera</taxon>
        <taxon>Adephaga</taxon>
        <taxon>Caraboidea</taxon>
        <taxon>Carabidae</taxon>
        <taxon>Rhysodinae</taxon>
        <taxon>Rhysodes</taxon>
    </lineage>
</organism>
<keyword evidence="7 18" id="KW-0679">Respiratory chain</keyword>
<keyword evidence="6" id="KW-0813">Transport</keyword>
<evidence type="ECO:0000256" key="5">
    <source>
        <dbReference type="ARBA" id="ARBA00021008"/>
    </source>
</evidence>
<comment type="catalytic activity">
    <reaction evidence="17 18">
        <text>a ubiquinone + NADH + 5 H(+)(in) = a ubiquinol + NAD(+) + 4 H(+)(out)</text>
        <dbReference type="Rhea" id="RHEA:29091"/>
        <dbReference type="Rhea" id="RHEA-COMP:9565"/>
        <dbReference type="Rhea" id="RHEA-COMP:9566"/>
        <dbReference type="ChEBI" id="CHEBI:15378"/>
        <dbReference type="ChEBI" id="CHEBI:16389"/>
        <dbReference type="ChEBI" id="CHEBI:17976"/>
        <dbReference type="ChEBI" id="CHEBI:57540"/>
        <dbReference type="ChEBI" id="CHEBI:57945"/>
        <dbReference type="EC" id="7.1.1.2"/>
    </reaction>
</comment>
<dbReference type="Pfam" id="PF00361">
    <property type="entry name" value="Proton_antipo_M"/>
    <property type="match status" value="1"/>
</dbReference>
<evidence type="ECO:0000256" key="18">
    <source>
        <dbReference type="RuleBase" id="RU003403"/>
    </source>
</evidence>
<dbReference type="PANTHER" id="PTHR46552">
    <property type="entry name" value="NADH-UBIQUINONE OXIDOREDUCTASE CHAIN 2"/>
    <property type="match status" value="1"/>
</dbReference>
<feature type="transmembrane region" description="Helical" evidence="18">
    <location>
        <begin position="60"/>
        <end position="78"/>
    </location>
</feature>
<comment type="subcellular location">
    <subcellularLocation>
        <location evidence="2 18">Mitochondrion inner membrane</location>
        <topology evidence="2 18">Multi-pass membrane protein</topology>
    </subcellularLocation>
</comment>
<feature type="domain" description="NADH:quinone oxidoreductase/Mrp antiporter transmembrane" evidence="19">
    <location>
        <begin position="23"/>
        <end position="285"/>
    </location>
</feature>
<dbReference type="GO" id="GO:0006120">
    <property type="term" value="P:mitochondrial electron transport, NADH to ubiquinone"/>
    <property type="evidence" value="ECO:0007669"/>
    <property type="project" value="InterPro"/>
</dbReference>
<proteinExistence type="inferred from homology"/>